<accession>A0ABW4P083</accession>
<dbReference type="EMBL" id="JBHUFB010000008">
    <property type="protein sequence ID" value="MFD1811817.1"/>
    <property type="molecule type" value="Genomic_DNA"/>
</dbReference>
<evidence type="ECO:0000313" key="1">
    <source>
        <dbReference type="EMBL" id="MFD1811817.1"/>
    </source>
</evidence>
<dbReference type="RefSeq" id="WP_378484357.1">
    <property type="nucleotide sequence ID" value="NZ_JBHUFB010000008.1"/>
</dbReference>
<keyword evidence="2" id="KW-1185">Reference proteome</keyword>
<sequence length="67" mass="6909">MNLQSAQNLIQEAGVFFSRSTDATGAGRSQIVDSNWIVVGQTPLPGAPVTEGEAMLSAVKIGETASC</sequence>
<protein>
    <submittedName>
        <fullName evidence="1">Calcium-binding protein</fullName>
    </submittedName>
</protein>
<proteinExistence type="predicted"/>
<name>A0ABW4P083_9NOCA</name>
<organism evidence="1 2">
    <name type="scientific">Rhodococcus gannanensis</name>
    <dbReference type="NCBI Taxonomy" id="1960308"/>
    <lineage>
        <taxon>Bacteria</taxon>
        <taxon>Bacillati</taxon>
        <taxon>Actinomycetota</taxon>
        <taxon>Actinomycetes</taxon>
        <taxon>Mycobacteriales</taxon>
        <taxon>Nocardiaceae</taxon>
        <taxon>Rhodococcus</taxon>
    </lineage>
</organism>
<comment type="caution">
    <text evidence="1">The sequence shown here is derived from an EMBL/GenBank/DDBJ whole genome shotgun (WGS) entry which is preliminary data.</text>
</comment>
<evidence type="ECO:0000313" key="2">
    <source>
        <dbReference type="Proteomes" id="UP001597286"/>
    </source>
</evidence>
<dbReference type="Proteomes" id="UP001597286">
    <property type="component" value="Unassembled WGS sequence"/>
</dbReference>
<gene>
    <name evidence="1" type="ORF">ACFSJG_06285</name>
</gene>
<reference evidence="2" key="1">
    <citation type="journal article" date="2019" name="Int. J. Syst. Evol. Microbiol.">
        <title>The Global Catalogue of Microorganisms (GCM) 10K type strain sequencing project: providing services to taxonomists for standard genome sequencing and annotation.</title>
        <authorList>
            <consortium name="The Broad Institute Genomics Platform"/>
            <consortium name="The Broad Institute Genome Sequencing Center for Infectious Disease"/>
            <person name="Wu L."/>
            <person name="Ma J."/>
        </authorList>
    </citation>
    <scope>NUCLEOTIDE SEQUENCE [LARGE SCALE GENOMIC DNA]</scope>
    <source>
        <strain evidence="2">DT72</strain>
    </source>
</reference>